<dbReference type="AlphaFoldDB" id="A0A8H6JVJ3"/>
<dbReference type="InterPro" id="IPR013083">
    <property type="entry name" value="Znf_RING/FYVE/PHD"/>
</dbReference>
<keyword evidence="8" id="KW-0862">Zinc</keyword>
<keyword evidence="4" id="KW-0479">Metal-binding</keyword>
<dbReference type="Pfam" id="PF22191">
    <property type="entry name" value="IBR_1"/>
    <property type="match status" value="1"/>
</dbReference>
<keyword evidence="3" id="KW-0808">Transferase</keyword>
<evidence type="ECO:0000256" key="5">
    <source>
        <dbReference type="ARBA" id="ARBA00022737"/>
    </source>
</evidence>
<dbReference type="InterPro" id="IPR018957">
    <property type="entry name" value="Znf_C3HC4_RING-type"/>
</dbReference>
<dbReference type="GO" id="GO:0008270">
    <property type="term" value="F:zinc ion binding"/>
    <property type="evidence" value="ECO:0007669"/>
    <property type="project" value="UniProtKB-KW"/>
</dbReference>
<dbReference type="Gene3D" id="1.20.120.1750">
    <property type="match status" value="1"/>
</dbReference>
<evidence type="ECO:0000256" key="6">
    <source>
        <dbReference type="ARBA" id="ARBA00022771"/>
    </source>
</evidence>
<dbReference type="Pfam" id="PF00097">
    <property type="entry name" value="zf-C3HC4"/>
    <property type="match status" value="1"/>
</dbReference>
<evidence type="ECO:0000259" key="11">
    <source>
        <dbReference type="PROSITE" id="PS51873"/>
    </source>
</evidence>
<dbReference type="PROSITE" id="PS50089">
    <property type="entry name" value="ZF_RING_2"/>
    <property type="match status" value="1"/>
</dbReference>
<evidence type="ECO:0000313" key="13">
    <source>
        <dbReference type="Proteomes" id="UP000654918"/>
    </source>
</evidence>
<dbReference type="EMBL" id="WIGO01000279">
    <property type="protein sequence ID" value="KAF6819892.1"/>
    <property type="molecule type" value="Genomic_DNA"/>
</dbReference>
<evidence type="ECO:0000256" key="4">
    <source>
        <dbReference type="ARBA" id="ARBA00022723"/>
    </source>
</evidence>
<comment type="catalytic activity">
    <reaction evidence="1">
        <text>[E2 ubiquitin-conjugating enzyme]-S-ubiquitinyl-L-cysteine + [acceptor protein]-L-lysine = [E2 ubiquitin-conjugating enzyme]-L-cysteine + [acceptor protein]-N(6)-ubiquitinyl-L-lysine.</text>
        <dbReference type="EC" id="2.3.2.31"/>
    </reaction>
</comment>
<dbReference type="EC" id="2.3.2.31" evidence="2"/>
<sequence>MGHQRSQRCPATSTGTNIVLTDLAFNAVSISSSSRTIQWNIGERADQTPPGEEFDPWGTAPIKPEQALLRTARRTMSSPYYKPGLPAFYNDFDLRHVNGASVVFGAGGQVQCIKLAKDYSAIRMDGLGPHQFNPAWVKSALKKLGISEVAKFGPRFDDDTYTQYMVVVAEDPHFARIALARLQGLTPKQRLESGLLYVRLSETRLGLEDIDPIMPPALTSPICRPRYRGQCSICTDDLDEDRFVGACGHSYCLGCFSAWVSHRDTFARSGVVFCDRECRSHVCDYEFSLAEMKEQLDPEVYDRLLLNSADEAIRSCPQDFRFCPHAGCNQVNRPTPFDPTCTPCSGCEGIFCTSCGEAHDDAVPCTVDEKLMAAMDEMGFRDCPGCRTPMGKNGGCNHMECGLCHTHFCWVCMEMGKTGDDVYHHMQRVHGTFDGVHFINENGELIANPEEIEAQRAALDEVDRRRRDGLAEEIGDE</sequence>
<protein>
    <recommendedName>
        <fullName evidence="2">RBR-type E3 ubiquitin transferase</fullName>
        <ecNumber evidence="2">2.3.2.31</ecNumber>
    </recommendedName>
</protein>
<feature type="domain" description="RING-type" evidence="10">
    <location>
        <begin position="231"/>
        <end position="274"/>
    </location>
</feature>
<proteinExistence type="predicted"/>
<evidence type="ECO:0000256" key="1">
    <source>
        <dbReference type="ARBA" id="ARBA00001798"/>
    </source>
</evidence>
<reference evidence="12" key="1">
    <citation type="journal article" date="2020" name="Phytopathology">
        <title>Genome Sequence Resources of Colletotrichum truncatum, C. plurivorum, C. musicola, and C. sojae: Four Species Pathogenic to Soybean (Glycine max).</title>
        <authorList>
            <person name="Rogerio F."/>
            <person name="Boufleur T.R."/>
            <person name="Ciampi-Guillardi M."/>
            <person name="Sukno S.A."/>
            <person name="Thon M.R."/>
            <person name="Massola Junior N.S."/>
            <person name="Baroncelli R."/>
        </authorList>
    </citation>
    <scope>NUCLEOTIDE SEQUENCE</scope>
    <source>
        <strain evidence="12">LFN00145</strain>
    </source>
</reference>
<dbReference type="InterPro" id="IPR031127">
    <property type="entry name" value="E3_UB_ligase_RBR"/>
</dbReference>
<evidence type="ECO:0000256" key="9">
    <source>
        <dbReference type="PROSITE-ProRule" id="PRU00175"/>
    </source>
</evidence>
<evidence type="ECO:0000256" key="7">
    <source>
        <dbReference type="ARBA" id="ARBA00022786"/>
    </source>
</evidence>
<accession>A0A8H6JVJ3</accession>
<dbReference type="InterPro" id="IPR002867">
    <property type="entry name" value="IBR_dom"/>
</dbReference>
<dbReference type="PANTHER" id="PTHR11685">
    <property type="entry name" value="RBR FAMILY RING FINGER AND IBR DOMAIN-CONTAINING"/>
    <property type="match status" value="1"/>
</dbReference>
<feature type="domain" description="RING-type" evidence="11">
    <location>
        <begin position="227"/>
        <end position="436"/>
    </location>
</feature>
<keyword evidence="7" id="KW-0833">Ubl conjugation pathway</keyword>
<name>A0A8H6JVJ3_9PEZI</name>
<dbReference type="SUPFAM" id="SSF57850">
    <property type="entry name" value="RING/U-box"/>
    <property type="match status" value="2"/>
</dbReference>
<evidence type="ECO:0000256" key="2">
    <source>
        <dbReference type="ARBA" id="ARBA00012251"/>
    </source>
</evidence>
<dbReference type="GO" id="GO:0016567">
    <property type="term" value="P:protein ubiquitination"/>
    <property type="evidence" value="ECO:0007669"/>
    <property type="project" value="InterPro"/>
</dbReference>
<gene>
    <name evidence="12" type="ORF">CPLU01_12904</name>
</gene>
<dbReference type="InterPro" id="IPR001841">
    <property type="entry name" value="Znf_RING"/>
</dbReference>
<dbReference type="PROSITE" id="PS51873">
    <property type="entry name" value="TRIAD"/>
    <property type="match status" value="1"/>
</dbReference>
<keyword evidence="13" id="KW-1185">Reference proteome</keyword>
<evidence type="ECO:0000256" key="3">
    <source>
        <dbReference type="ARBA" id="ARBA00022679"/>
    </source>
</evidence>
<evidence type="ECO:0000313" key="12">
    <source>
        <dbReference type="EMBL" id="KAF6819892.1"/>
    </source>
</evidence>
<dbReference type="Gene3D" id="3.30.40.10">
    <property type="entry name" value="Zinc/RING finger domain, C3HC4 (zinc finger)"/>
    <property type="match status" value="1"/>
</dbReference>
<dbReference type="Proteomes" id="UP000654918">
    <property type="component" value="Unassembled WGS sequence"/>
</dbReference>
<comment type="caution">
    <text evidence="12">The sequence shown here is derived from an EMBL/GenBank/DDBJ whole genome shotgun (WGS) entry which is preliminary data.</text>
</comment>
<dbReference type="Pfam" id="PF01485">
    <property type="entry name" value="IBR"/>
    <property type="match status" value="1"/>
</dbReference>
<dbReference type="GO" id="GO:0061630">
    <property type="term" value="F:ubiquitin protein ligase activity"/>
    <property type="evidence" value="ECO:0007669"/>
    <property type="project" value="UniProtKB-EC"/>
</dbReference>
<organism evidence="12 13">
    <name type="scientific">Colletotrichum plurivorum</name>
    <dbReference type="NCBI Taxonomy" id="2175906"/>
    <lineage>
        <taxon>Eukaryota</taxon>
        <taxon>Fungi</taxon>
        <taxon>Dikarya</taxon>
        <taxon>Ascomycota</taxon>
        <taxon>Pezizomycotina</taxon>
        <taxon>Sordariomycetes</taxon>
        <taxon>Hypocreomycetidae</taxon>
        <taxon>Glomerellales</taxon>
        <taxon>Glomerellaceae</taxon>
        <taxon>Colletotrichum</taxon>
        <taxon>Colletotrichum orchidearum species complex</taxon>
    </lineage>
</organism>
<evidence type="ECO:0000259" key="10">
    <source>
        <dbReference type="PROSITE" id="PS50089"/>
    </source>
</evidence>
<dbReference type="CDD" id="cd20335">
    <property type="entry name" value="BRcat_RBR"/>
    <property type="match status" value="1"/>
</dbReference>
<keyword evidence="5" id="KW-0677">Repeat</keyword>
<dbReference type="InterPro" id="IPR044066">
    <property type="entry name" value="TRIAD_supradom"/>
</dbReference>
<keyword evidence="6 9" id="KW-0863">Zinc-finger</keyword>
<evidence type="ECO:0000256" key="8">
    <source>
        <dbReference type="ARBA" id="ARBA00022833"/>
    </source>
</evidence>